<dbReference type="PANTHER" id="PTHR32194:SF10">
    <property type="entry name" value="PROTEASOME SUBUNIT BETA TYPE-3"/>
    <property type="match status" value="1"/>
</dbReference>
<evidence type="ECO:0000256" key="2">
    <source>
        <dbReference type="ARBA" id="ARBA00022942"/>
    </source>
</evidence>
<sequence>MSVMSINGSALVAMKGKNCVAIAADRRYGVQFQTIACDFEKTFQMGDKLFLGLSGLATDIQTVSNLAKFRTNLYELRENRKISPKVFMTIMSNILYGRRFGPYFVEPLIAGLHPKTNEPYIASCDLIGCPCEPEDFVVSGTCGDQLYGMCESLWEPDLEPEALFEVISQALLNAQDRDCLSGWGAVVHIIEKDKITTKTLKARMD</sequence>
<dbReference type="CDD" id="cd03759">
    <property type="entry name" value="proteasome_beta_type_3"/>
    <property type="match status" value="1"/>
</dbReference>
<dbReference type="SUPFAM" id="SSF56235">
    <property type="entry name" value="N-terminal nucleophile aminohydrolases (Ntn hydrolases)"/>
    <property type="match status" value="1"/>
</dbReference>
<dbReference type="InterPro" id="IPR029055">
    <property type="entry name" value="Ntn_hydrolases_N"/>
</dbReference>
<dbReference type="InterPro" id="IPR023333">
    <property type="entry name" value="Proteasome_suB-type"/>
</dbReference>
<dbReference type="PANTHER" id="PTHR32194">
    <property type="entry name" value="METALLOPROTEASE TLDD"/>
    <property type="match status" value="1"/>
</dbReference>
<organism evidence="5">
    <name type="scientific">Hydra vulgaris</name>
    <name type="common">Hydra</name>
    <name type="synonym">Hydra attenuata</name>
    <dbReference type="NCBI Taxonomy" id="6087"/>
    <lineage>
        <taxon>Eukaryota</taxon>
        <taxon>Metazoa</taxon>
        <taxon>Cnidaria</taxon>
        <taxon>Hydrozoa</taxon>
        <taxon>Hydroidolina</taxon>
        <taxon>Anthoathecata</taxon>
        <taxon>Aplanulata</taxon>
        <taxon>Hydridae</taxon>
        <taxon>Hydra</taxon>
    </lineage>
</organism>
<comment type="function">
    <text evidence="4">Component of the proteasome, a multicatalytic proteinase complex which is characterized by its ability to cleave peptides with Arg, Phe, Tyr, Leu, and Glu adjacent to the leaving group at neutral or slightly basic pH. The proteasome has an ATP-dependent proteolytic activity.</text>
</comment>
<evidence type="ECO:0000313" key="5">
    <source>
        <dbReference type="EMBL" id="CDG70856.1"/>
    </source>
</evidence>
<dbReference type="FunFam" id="3.60.20.10:FF:000003">
    <property type="entry name" value="Proteasome subunit beta type-3"/>
    <property type="match status" value="1"/>
</dbReference>
<name>T2MFH4_HYDVU</name>
<comment type="subunit">
    <text evidence="4">Component of the proteasome complex.</text>
</comment>
<dbReference type="AlphaFoldDB" id="T2MFH4"/>
<evidence type="ECO:0000256" key="3">
    <source>
        <dbReference type="ARBA" id="ARBA00023242"/>
    </source>
</evidence>
<gene>
    <name evidence="5" type="primary">PSMB3</name>
</gene>
<dbReference type="EMBL" id="HAAD01004624">
    <property type="protein sequence ID" value="CDG70856.1"/>
    <property type="molecule type" value="mRNA"/>
</dbReference>
<dbReference type="GO" id="GO:0005737">
    <property type="term" value="C:cytoplasm"/>
    <property type="evidence" value="ECO:0007669"/>
    <property type="project" value="UniProtKB-SubCell"/>
</dbReference>
<dbReference type="GO" id="GO:0019774">
    <property type="term" value="C:proteasome core complex, beta-subunit complex"/>
    <property type="evidence" value="ECO:0007669"/>
    <property type="project" value="InterPro"/>
</dbReference>
<dbReference type="Pfam" id="PF00227">
    <property type="entry name" value="Proteasome"/>
    <property type="match status" value="1"/>
</dbReference>
<keyword evidence="3 4" id="KW-0539">Nucleus</keyword>
<dbReference type="OrthoDB" id="204949at2759"/>
<dbReference type="GO" id="GO:0043161">
    <property type="term" value="P:proteasome-mediated ubiquitin-dependent protein catabolic process"/>
    <property type="evidence" value="ECO:0007669"/>
    <property type="project" value="InterPro"/>
</dbReference>
<proteinExistence type="evidence at transcript level"/>
<keyword evidence="1 4" id="KW-0963">Cytoplasm</keyword>
<dbReference type="PROSITE" id="PS51476">
    <property type="entry name" value="PROTEASOME_BETA_2"/>
    <property type="match status" value="1"/>
</dbReference>
<comment type="subcellular location">
    <subcellularLocation>
        <location evidence="4">Cytoplasm</location>
    </subcellularLocation>
    <subcellularLocation>
        <location evidence="4">Nucleus</location>
    </subcellularLocation>
</comment>
<comment type="similarity">
    <text evidence="4">Belongs to the peptidase T1B family.</text>
</comment>
<dbReference type="InterPro" id="IPR001353">
    <property type="entry name" value="Proteasome_sua/b"/>
</dbReference>
<accession>T2MFH4</accession>
<protein>
    <recommendedName>
        <fullName evidence="4">Proteasome subunit beta</fullName>
    </recommendedName>
</protein>
<dbReference type="InterPro" id="IPR016050">
    <property type="entry name" value="Proteasome_bsu_CS"/>
</dbReference>
<dbReference type="Gene3D" id="3.60.20.10">
    <property type="entry name" value="Glutamine Phosphoribosylpyrophosphate, subunit 1, domain 1"/>
    <property type="match status" value="1"/>
</dbReference>
<dbReference type="GO" id="GO:0005634">
    <property type="term" value="C:nucleus"/>
    <property type="evidence" value="ECO:0007669"/>
    <property type="project" value="UniProtKB-SubCell"/>
</dbReference>
<evidence type="ECO:0000256" key="4">
    <source>
        <dbReference type="RuleBase" id="RU004203"/>
    </source>
</evidence>
<keyword evidence="2 4" id="KW-0647">Proteasome</keyword>
<reference evidence="5" key="1">
    <citation type="journal article" date="2013" name="Genome Biol. Evol.">
        <title>Punctuated emergences of genetic and phenotypic innovations in eumetazoan, bilaterian, euteleostome, and hominidae ancestors.</title>
        <authorList>
            <person name="Wenger Y."/>
            <person name="Galliot B."/>
        </authorList>
    </citation>
    <scope>NUCLEOTIDE SEQUENCE</scope>
    <source>
        <tissue evidence="5">Whole animals</tissue>
    </source>
</reference>
<evidence type="ECO:0000256" key="1">
    <source>
        <dbReference type="ARBA" id="ARBA00022490"/>
    </source>
</evidence>
<dbReference type="PROSITE" id="PS00854">
    <property type="entry name" value="PROTEASOME_BETA_1"/>
    <property type="match status" value="1"/>
</dbReference>
<dbReference type="InterPro" id="IPR033811">
    <property type="entry name" value="Proteasome_beta_3"/>
</dbReference>